<organism evidence="11 12">
    <name type="scientific">Ceratobasidium theobromae</name>
    <dbReference type="NCBI Taxonomy" id="1582974"/>
    <lineage>
        <taxon>Eukaryota</taxon>
        <taxon>Fungi</taxon>
        <taxon>Dikarya</taxon>
        <taxon>Basidiomycota</taxon>
        <taxon>Agaricomycotina</taxon>
        <taxon>Agaricomycetes</taxon>
        <taxon>Cantharellales</taxon>
        <taxon>Ceratobasidiaceae</taxon>
        <taxon>Ceratobasidium</taxon>
    </lineage>
</organism>
<dbReference type="Pfam" id="PF06420">
    <property type="entry name" value="Mgm101p"/>
    <property type="match status" value="1"/>
</dbReference>
<dbReference type="OrthoDB" id="17164at2759"/>
<dbReference type="Proteomes" id="UP000383932">
    <property type="component" value="Unassembled WGS sequence"/>
</dbReference>
<comment type="similarity">
    <text evidence="2">Belongs to the MGM101 family.</text>
</comment>
<dbReference type="EMBL" id="SSOP01000055">
    <property type="protein sequence ID" value="KAB5592767.1"/>
    <property type="molecule type" value="Genomic_DNA"/>
</dbReference>
<dbReference type="PANTHER" id="PTHR31404:SF0">
    <property type="entry name" value="MITOCHONDRIAL GENOME MAINTENANCE PROTEIN MGM101"/>
    <property type="match status" value="1"/>
</dbReference>
<keyword evidence="12" id="KW-1185">Reference proteome</keyword>
<evidence type="ECO:0000256" key="3">
    <source>
        <dbReference type="ARBA" id="ARBA00013628"/>
    </source>
</evidence>
<evidence type="ECO:0000256" key="1">
    <source>
        <dbReference type="ARBA" id="ARBA00004436"/>
    </source>
</evidence>
<name>A0A5N5QND5_9AGAM</name>
<evidence type="ECO:0000313" key="11">
    <source>
        <dbReference type="EMBL" id="KAB5592767.1"/>
    </source>
</evidence>
<keyword evidence="6" id="KW-0238">DNA-binding</keyword>
<keyword evidence="4" id="KW-0227">DNA damage</keyword>
<reference evidence="11 12" key="1">
    <citation type="journal article" date="2019" name="Fungal Biol. Biotechnol.">
        <title>Draft genome sequence of fastidious pathogen Ceratobasidium theobromae, which causes vascular-streak dieback in Theobroma cacao.</title>
        <authorList>
            <person name="Ali S.S."/>
            <person name="Asman A."/>
            <person name="Shao J."/>
            <person name="Firmansyah A.P."/>
            <person name="Susilo A.W."/>
            <person name="Rosmana A."/>
            <person name="McMahon P."/>
            <person name="Junaid M."/>
            <person name="Guest D."/>
            <person name="Kheng T.Y."/>
            <person name="Meinhardt L.W."/>
            <person name="Bailey B.A."/>
        </authorList>
    </citation>
    <scope>NUCLEOTIDE SEQUENCE [LARGE SCALE GENOMIC DNA]</scope>
    <source>
        <strain evidence="11 12">CT2</strain>
    </source>
</reference>
<dbReference type="GO" id="GO:0003697">
    <property type="term" value="F:single-stranded DNA binding"/>
    <property type="evidence" value="ECO:0007669"/>
    <property type="project" value="InterPro"/>
</dbReference>
<dbReference type="AlphaFoldDB" id="A0A5N5QND5"/>
<evidence type="ECO:0000313" key="12">
    <source>
        <dbReference type="Proteomes" id="UP000383932"/>
    </source>
</evidence>
<comment type="caution">
    <text evidence="11">The sequence shown here is derived from an EMBL/GenBank/DDBJ whole genome shotgun (WGS) entry which is preliminary data.</text>
</comment>
<keyword evidence="5" id="KW-0809">Transit peptide</keyword>
<feature type="region of interest" description="Disordered" evidence="10">
    <location>
        <begin position="283"/>
        <end position="309"/>
    </location>
</feature>
<proteinExistence type="inferred from homology"/>
<evidence type="ECO:0000256" key="10">
    <source>
        <dbReference type="SAM" id="MobiDB-lite"/>
    </source>
</evidence>
<dbReference type="GO" id="GO:0036297">
    <property type="term" value="P:interstrand cross-link repair"/>
    <property type="evidence" value="ECO:0007669"/>
    <property type="project" value="TreeGrafter"/>
</dbReference>
<protein>
    <recommendedName>
        <fullName evidence="3">Mitochondrial genome maintenance protein MGM101</fullName>
    </recommendedName>
</protein>
<evidence type="ECO:0000256" key="9">
    <source>
        <dbReference type="ARBA" id="ARBA00023271"/>
    </source>
</evidence>
<dbReference type="PANTHER" id="PTHR31404">
    <property type="entry name" value="MITOCHONDRIAL GENOME MAINTENANCE PROTEIN MGM101"/>
    <property type="match status" value="1"/>
</dbReference>
<sequence>MFAARRALCAPIIGVRQISTSSVRLAVVPRASYTRPIPTAPKTAAGAATNTPSQATPDIVDEPVLPPDEIQVEKIERVRAPISVRSNVPASETALAFAGEALPEPTTDPTGTDWYTSYHGLSVQPFSKEIAETLMAPIDPMDVEIKPDGLLYLPEIKYRRILNKAFGPGGWGLAPRSGLNVSPKVVSREYALVCLGRLVAIARGEQEYFDQEGIATAAEAAKSNALLRCCKDLGIASELWDPRFIRDFKSKFCLEVFAEYIPTKKLKKFWRRKDAKFDYPYKETTSGGGSFSSPPSPSTFGTGSFGNRT</sequence>
<evidence type="ECO:0000256" key="8">
    <source>
        <dbReference type="ARBA" id="ARBA00023204"/>
    </source>
</evidence>
<feature type="region of interest" description="Disordered" evidence="10">
    <location>
        <begin position="36"/>
        <end position="61"/>
    </location>
</feature>
<keyword evidence="9" id="KW-1135">Mitochondrion nucleoid</keyword>
<evidence type="ECO:0000256" key="2">
    <source>
        <dbReference type="ARBA" id="ARBA00007053"/>
    </source>
</evidence>
<evidence type="ECO:0000256" key="4">
    <source>
        <dbReference type="ARBA" id="ARBA00022763"/>
    </source>
</evidence>
<gene>
    <name evidence="11" type="ORF">CTheo_3835</name>
</gene>
<evidence type="ECO:0000256" key="6">
    <source>
        <dbReference type="ARBA" id="ARBA00023125"/>
    </source>
</evidence>
<accession>A0A5N5QND5</accession>
<keyword evidence="8" id="KW-0234">DNA repair</keyword>
<keyword evidence="7" id="KW-0496">Mitochondrion</keyword>
<evidence type="ECO:0000256" key="5">
    <source>
        <dbReference type="ARBA" id="ARBA00022946"/>
    </source>
</evidence>
<feature type="compositionally biased region" description="Low complexity" evidence="10">
    <location>
        <begin position="36"/>
        <end position="52"/>
    </location>
</feature>
<dbReference type="GO" id="GO:0000725">
    <property type="term" value="P:recombinational repair"/>
    <property type="evidence" value="ECO:0007669"/>
    <property type="project" value="TreeGrafter"/>
</dbReference>
<feature type="compositionally biased region" description="Low complexity" evidence="10">
    <location>
        <begin position="298"/>
        <end position="309"/>
    </location>
</feature>
<comment type="subcellular location">
    <subcellularLocation>
        <location evidence="1">Mitochondrion matrix</location>
        <location evidence="1">Mitochondrion nucleoid</location>
    </subcellularLocation>
</comment>
<dbReference type="GO" id="GO:0000262">
    <property type="term" value="C:mitochondrial chromosome"/>
    <property type="evidence" value="ECO:0007669"/>
    <property type="project" value="InterPro"/>
</dbReference>
<evidence type="ECO:0000256" key="7">
    <source>
        <dbReference type="ARBA" id="ARBA00023128"/>
    </source>
</evidence>
<dbReference type="InterPro" id="IPR009446">
    <property type="entry name" value="Mgm101"/>
</dbReference>